<evidence type="ECO:0000313" key="2">
    <source>
        <dbReference type="EMBL" id="CAE0374496.1"/>
    </source>
</evidence>
<dbReference type="SMART" id="SM00886">
    <property type="entry name" value="Dabb"/>
    <property type="match status" value="1"/>
</dbReference>
<dbReference type="InterPro" id="IPR013097">
    <property type="entry name" value="Dabb"/>
</dbReference>
<accession>A0A7S3K6H5</accession>
<organism evidence="2">
    <name type="scientific">Aureoumbra lagunensis</name>
    <dbReference type="NCBI Taxonomy" id="44058"/>
    <lineage>
        <taxon>Eukaryota</taxon>
        <taxon>Sar</taxon>
        <taxon>Stramenopiles</taxon>
        <taxon>Ochrophyta</taxon>
        <taxon>Pelagophyceae</taxon>
        <taxon>Pelagomonadales</taxon>
        <taxon>Aureoumbra</taxon>
    </lineage>
</organism>
<dbReference type="Pfam" id="PF07876">
    <property type="entry name" value="Dabb"/>
    <property type="match status" value="1"/>
</dbReference>
<dbReference type="SUPFAM" id="SSF54909">
    <property type="entry name" value="Dimeric alpha+beta barrel"/>
    <property type="match status" value="1"/>
</dbReference>
<reference evidence="2" key="1">
    <citation type="submission" date="2021-01" db="EMBL/GenBank/DDBJ databases">
        <authorList>
            <person name="Corre E."/>
            <person name="Pelletier E."/>
            <person name="Niang G."/>
            <person name="Scheremetjew M."/>
            <person name="Finn R."/>
            <person name="Kale V."/>
            <person name="Holt S."/>
            <person name="Cochrane G."/>
            <person name="Meng A."/>
            <person name="Brown T."/>
            <person name="Cohen L."/>
        </authorList>
    </citation>
    <scope>NUCLEOTIDE SEQUENCE</scope>
    <source>
        <strain evidence="2">CCMP1510</strain>
    </source>
</reference>
<feature type="domain" description="Stress-response A/B barrel" evidence="1">
    <location>
        <begin position="4"/>
        <end position="94"/>
    </location>
</feature>
<name>A0A7S3K6H5_9STRA</name>
<dbReference type="AlphaFoldDB" id="A0A7S3K6H5"/>
<dbReference type="Gene3D" id="3.30.70.100">
    <property type="match status" value="1"/>
</dbReference>
<evidence type="ECO:0000259" key="1">
    <source>
        <dbReference type="PROSITE" id="PS51502"/>
    </source>
</evidence>
<dbReference type="InterPro" id="IPR011008">
    <property type="entry name" value="Dimeric_a/b-barrel"/>
</dbReference>
<dbReference type="EMBL" id="HBIJ01023228">
    <property type="protein sequence ID" value="CAE0374496.1"/>
    <property type="molecule type" value="Transcribed_RNA"/>
</dbReference>
<dbReference type="PROSITE" id="PS51502">
    <property type="entry name" value="S_R_A_B_BARREL"/>
    <property type="match status" value="1"/>
</dbReference>
<protein>
    <recommendedName>
        <fullName evidence="1">Stress-response A/B barrel domain-containing protein</fullName>
    </recommendedName>
</protein>
<proteinExistence type="predicted"/>
<gene>
    <name evidence="2" type="ORF">ALAG00032_LOCUS15299</name>
</gene>
<sequence>MSKIQHTVLFKFPDLDEASENKDEMDMIVKKFDSLEGISAKFAKGEGSDGWTHCLFVIADTSEALKAYLHHDYHLKEWMNAVKPFGKGIIVFDSELAEENFRQPIFHFVFSVAKCTHCPKATVKPHLGSDFLASVNWPDKAGGFTYLLSAAFPDSATHKSFVESSDYASWLSSCTSPLVSFSCSF</sequence>